<dbReference type="InterPro" id="IPR042036">
    <property type="entry name" value="RRP8_N"/>
</dbReference>
<feature type="compositionally biased region" description="Basic residues" evidence="14">
    <location>
        <begin position="42"/>
        <end position="62"/>
    </location>
</feature>
<comment type="similarity">
    <text evidence="2 13">Belongs to the methyltransferase superfamily. RRP8 family.</text>
</comment>
<dbReference type="GO" id="GO:0006364">
    <property type="term" value="P:rRNA processing"/>
    <property type="evidence" value="ECO:0007669"/>
    <property type="project" value="UniProtKB-UniRule"/>
</dbReference>
<evidence type="ECO:0000256" key="11">
    <source>
        <dbReference type="ARBA" id="ARBA00023163"/>
    </source>
</evidence>
<dbReference type="GO" id="GO:0005730">
    <property type="term" value="C:nucleolus"/>
    <property type="evidence" value="ECO:0007669"/>
    <property type="project" value="UniProtKB-SubCell"/>
</dbReference>
<dbReference type="EC" id="2.1.1.-" evidence="13"/>
<keyword evidence="10" id="KW-0805">Transcription regulation</keyword>
<dbReference type="Pfam" id="PF05148">
    <property type="entry name" value="Methyltransf_8"/>
    <property type="match status" value="1"/>
</dbReference>
<keyword evidence="7 13" id="KW-0808">Transferase</keyword>
<evidence type="ECO:0000313" key="16">
    <source>
        <dbReference type="Proteomes" id="UP001605036"/>
    </source>
</evidence>
<evidence type="ECO:0000256" key="4">
    <source>
        <dbReference type="ARBA" id="ARBA00022491"/>
    </source>
</evidence>
<evidence type="ECO:0000256" key="8">
    <source>
        <dbReference type="ARBA" id="ARBA00022691"/>
    </source>
</evidence>
<dbReference type="PANTHER" id="PTHR12787:SF0">
    <property type="entry name" value="RIBOSOMAL RNA-PROCESSING PROTEIN 8"/>
    <property type="match status" value="1"/>
</dbReference>
<keyword evidence="6 13" id="KW-0489">Methyltransferase</keyword>
<organism evidence="15 16">
    <name type="scientific">Riccia fluitans</name>
    <dbReference type="NCBI Taxonomy" id="41844"/>
    <lineage>
        <taxon>Eukaryota</taxon>
        <taxon>Viridiplantae</taxon>
        <taxon>Streptophyta</taxon>
        <taxon>Embryophyta</taxon>
        <taxon>Marchantiophyta</taxon>
        <taxon>Marchantiopsida</taxon>
        <taxon>Marchantiidae</taxon>
        <taxon>Marchantiales</taxon>
        <taxon>Ricciaceae</taxon>
        <taxon>Riccia</taxon>
    </lineage>
</organism>
<keyword evidence="4" id="KW-0678">Repressor</keyword>
<proteinExistence type="inferred from homology"/>
<evidence type="ECO:0000256" key="5">
    <source>
        <dbReference type="ARBA" id="ARBA00022552"/>
    </source>
</evidence>
<dbReference type="GO" id="GO:0008168">
    <property type="term" value="F:methyltransferase activity"/>
    <property type="evidence" value="ECO:0007669"/>
    <property type="project" value="UniProtKB-KW"/>
</dbReference>
<evidence type="ECO:0000256" key="9">
    <source>
        <dbReference type="ARBA" id="ARBA00022853"/>
    </source>
</evidence>
<dbReference type="FunFam" id="1.10.10.2150:FF:000001">
    <property type="entry name" value="Ribosomal RNA-processing protein 8"/>
    <property type="match status" value="1"/>
</dbReference>
<dbReference type="GO" id="GO:0032259">
    <property type="term" value="P:methylation"/>
    <property type="evidence" value="ECO:0007669"/>
    <property type="project" value="UniProtKB-KW"/>
</dbReference>
<evidence type="ECO:0000256" key="6">
    <source>
        <dbReference type="ARBA" id="ARBA00022603"/>
    </source>
</evidence>
<dbReference type="Gene3D" id="3.40.50.150">
    <property type="entry name" value="Vaccinia Virus protein VP39"/>
    <property type="match status" value="1"/>
</dbReference>
<evidence type="ECO:0000256" key="1">
    <source>
        <dbReference type="ARBA" id="ARBA00004604"/>
    </source>
</evidence>
<sequence length="384" mass="43015">MESEGKSETRNNKKRKKSSNAGGASGEQIAKEKGRVPSVKTQRVRKPKRGNRAGAGRRRNHKNFGDENGERRSENKVDRSAVESVGRVEGKAGNTADEDIRKKKQKILPDDQATVETNKLKLGKIKSKSKLKEAVQQIDSPVAEPDQRTGPAKNVPKSQSFLEKMRARLSGGRFRMLNESLYTCNGDEAFELFRQDPGAFDLYHTGYQEQMSRWPVLPVTVVTKWLMAHSPNLVVADFGCGDARLAKSVKNKVFSMDLVSSDPSVIACNIAKTPLETSSVDVAVFCLSLMGTDYSTFLEEAHRVLRSRGWLLIAEVKSRLDSGNGGAGPRSFISAIRSLGFILDSQDDSNKMFHMFYFQKEGSKREPRERIKWPELKPCIYKRR</sequence>
<dbReference type="InterPro" id="IPR029063">
    <property type="entry name" value="SAM-dependent_MTases_sf"/>
</dbReference>
<comment type="function">
    <text evidence="13">Probable methyltransferase required to silence rDNA.</text>
</comment>
<dbReference type="FunFam" id="3.40.50.150:FF:000068">
    <property type="entry name" value="Ribosomal RNA-processing protein 8"/>
    <property type="match status" value="1"/>
</dbReference>
<feature type="compositionally biased region" description="Basic and acidic residues" evidence="14">
    <location>
        <begin position="1"/>
        <end position="11"/>
    </location>
</feature>
<evidence type="ECO:0000256" key="7">
    <source>
        <dbReference type="ARBA" id="ARBA00022679"/>
    </source>
</evidence>
<protein>
    <recommendedName>
        <fullName evidence="3 13">Ribosomal RNA-processing protein 8</fullName>
        <ecNumber evidence="13">2.1.1.-</ecNumber>
    </recommendedName>
</protein>
<keyword evidence="8 13" id="KW-0949">S-adenosyl-L-methionine</keyword>
<dbReference type="PANTHER" id="PTHR12787">
    <property type="entry name" value="RIBOSOMAL RNA-PROCESSING PROTEIN 8"/>
    <property type="match status" value="1"/>
</dbReference>
<keyword evidence="11" id="KW-0804">Transcription</keyword>
<dbReference type="EMBL" id="JBHFFA010000002">
    <property type="protein sequence ID" value="KAL2644023.1"/>
    <property type="molecule type" value="Genomic_DNA"/>
</dbReference>
<keyword evidence="5 13" id="KW-0698">rRNA processing</keyword>
<dbReference type="AlphaFoldDB" id="A0ABD1Z8A2"/>
<comment type="subcellular location">
    <subcellularLocation>
        <location evidence="1 13">Nucleus</location>
        <location evidence="1 13">Nucleolus</location>
    </subcellularLocation>
</comment>
<accession>A0ABD1Z8A2</accession>
<feature type="region of interest" description="Disordered" evidence="14">
    <location>
        <begin position="1"/>
        <end position="105"/>
    </location>
</feature>
<dbReference type="Proteomes" id="UP001605036">
    <property type="component" value="Unassembled WGS sequence"/>
</dbReference>
<comment type="caution">
    <text evidence="15">The sequence shown here is derived from an EMBL/GenBank/DDBJ whole genome shotgun (WGS) entry which is preliminary data.</text>
</comment>
<evidence type="ECO:0000256" key="2">
    <source>
        <dbReference type="ARBA" id="ARBA00006301"/>
    </source>
</evidence>
<feature type="region of interest" description="Disordered" evidence="14">
    <location>
        <begin position="130"/>
        <end position="159"/>
    </location>
</feature>
<dbReference type="InterPro" id="IPR007823">
    <property type="entry name" value="RRP8"/>
</dbReference>
<evidence type="ECO:0000256" key="13">
    <source>
        <dbReference type="RuleBase" id="RU365074"/>
    </source>
</evidence>
<reference evidence="15 16" key="1">
    <citation type="submission" date="2024-09" db="EMBL/GenBank/DDBJ databases">
        <title>Chromosome-scale assembly of Riccia fluitans.</title>
        <authorList>
            <person name="Paukszto L."/>
            <person name="Sawicki J."/>
            <person name="Karawczyk K."/>
            <person name="Piernik-Szablinska J."/>
            <person name="Szczecinska M."/>
            <person name="Mazdziarz M."/>
        </authorList>
    </citation>
    <scope>NUCLEOTIDE SEQUENCE [LARGE SCALE GENOMIC DNA]</scope>
    <source>
        <strain evidence="15">Rf_01</strain>
        <tissue evidence="15">Aerial parts of the thallus</tissue>
    </source>
</reference>
<keyword evidence="16" id="KW-1185">Reference proteome</keyword>
<dbReference type="GO" id="GO:0006325">
    <property type="term" value="P:chromatin organization"/>
    <property type="evidence" value="ECO:0007669"/>
    <property type="project" value="UniProtKB-KW"/>
</dbReference>
<keyword evidence="12 13" id="KW-0539">Nucleus</keyword>
<feature type="compositionally biased region" description="Basic and acidic residues" evidence="14">
    <location>
        <begin position="63"/>
        <end position="90"/>
    </location>
</feature>
<keyword evidence="9" id="KW-0156">Chromatin regulator</keyword>
<dbReference type="Gene3D" id="1.10.10.2150">
    <property type="entry name" value="Ribosomal RNA-processing protein 8, N-terminal domain"/>
    <property type="match status" value="1"/>
</dbReference>
<dbReference type="CDD" id="cd02440">
    <property type="entry name" value="AdoMet_MTases"/>
    <property type="match status" value="1"/>
</dbReference>
<evidence type="ECO:0000256" key="12">
    <source>
        <dbReference type="ARBA" id="ARBA00023242"/>
    </source>
</evidence>
<dbReference type="SUPFAM" id="SSF53335">
    <property type="entry name" value="S-adenosyl-L-methionine-dependent methyltransferases"/>
    <property type="match status" value="1"/>
</dbReference>
<evidence type="ECO:0000256" key="10">
    <source>
        <dbReference type="ARBA" id="ARBA00023015"/>
    </source>
</evidence>
<evidence type="ECO:0000313" key="15">
    <source>
        <dbReference type="EMBL" id="KAL2644023.1"/>
    </source>
</evidence>
<gene>
    <name evidence="15" type="ORF">R1flu_011610</name>
</gene>
<evidence type="ECO:0000256" key="14">
    <source>
        <dbReference type="SAM" id="MobiDB-lite"/>
    </source>
</evidence>
<evidence type="ECO:0000256" key="3">
    <source>
        <dbReference type="ARBA" id="ARBA00020203"/>
    </source>
</evidence>
<name>A0ABD1Z8A2_9MARC</name>